<dbReference type="AlphaFoldDB" id="A0A1I2EGT3"/>
<dbReference type="Proteomes" id="UP000325289">
    <property type="component" value="Unassembled WGS sequence"/>
</dbReference>
<protein>
    <submittedName>
        <fullName evidence="1">CRISPR-associated protein, Cse1 family</fullName>
    </submittedName>
</protein>
<evidence type="ECO:0000313" key="2">
    <source>
        <dbReference type="Proteomes" id="UP000325289"/>
    </source>
</evidence>
<name>A0A1I2EGT3_9RHOB</name>
<dbReference type="EMBL" id="FOMS01000023">
    <property type="protein sequence ID" value="SFE91651.1"/>
    <property type="molecule type" value="Genomic_DNA"/>
</dbReference>
<dbReference type="RefSeq" id="WP_188129789.1">
    <property type="nucleotide sequence ID" value="NZ_FOMS01000023.1"/>
</dbReference>
<proteinExistence type="predicted"/>
<organism evidence="1 2">
    <name type="scientific">Roseivivax sediminis</name>
    <dbReference type="NCBI Taxonomy" id="936889"/>
    <lineage>
        <taxon>Bacteria</taxon>
        <taxon>Pseudomonadati</taxon>
        <taxon>Pseudomonadota</taxon>
        <taxon>Alphaproteobacteria</taxon>
        <taxon>Rhodobacterales</taxon>
        <taxon>Roseobacteraceae</taxon>
        <taxon>Roseivivax</taxon>
    </lineage>
</organism>
<accession>A0A1I2EGT3</accession>
<sequence length="505" mass="55236">MNHNLLRDPLIETDAGWHSLPTLLSAMRRGKVTRFPALRPHQRPAWHMFLVQLGVLALAKGGLRTIPEEEEAWRDALCGLTTAFEDEAPWHLVPESPDLPAFLQAADPGGLNWSDVATPDALDMLITSRNHDLKREIARSAAPQDWIFALVSLQTMEGFGGAGNYGIARMNGGSSSRALFARAPAANGGSVVDPCAWWRRDVAHLLAARDGVSGKALLWCEPWAESAMLDFDTLDPLFIEICRRIRLLETPEGIRAMRTTSKAPRIEARALKGNTGDPWAPVHIAEAKSLTLGDRDWTYGLVSDLLYGRGGKADWKIPELAKDLPADNDGPMLLIAEAFARGNSKTDGFKSRVIPIPKVVQRQVFGTKAVELANAQITVIDAVSSALAYALALIAADGDREKVDRAARARAYPARAALQREADALFFPALWDKLAVEGHEARMAAHLSFVRALAARAREEFAHARPSIPSTRIMRPRAEVRGEAALNAGMWKVFQEIGAKERADG</sequence>
<reference evidence="1 2" key="1">
    <citation type="submission" date="2016-10" db="EMBL/GenBank/DDBJ databases">
        <authorList>
            <person name="Varghese N."/>
            <person name="Submissions S."/>
        </authorList>
    </citation>
    <scope>NUCLEOTIDE SEQUENCE [LARGE SCALE GENOMIC DNA]</scope>
    <source>
        <strain evidence="2">YIM D21,KCTC 23444,ACCC 10710</strain>
    </source>
</reference>
<gene>
    <name evidence="1" type="ORF">SAMN04515678_1232</name>
</gene>
<evidence type="ECO:0000313" key="1">
    <source>
        <dbReference type="EMBL" id="SFE91651.1"/>
    </source>
</evidence>
<keyword evidence="2" id="KW-1185">Reference proteome</keyword>